<organism evidence="1 2">
    <name type="scientific">Bosea lupini</name>
    <dbReference type="NCBI Taxonomy" id="1036779"/>
    <lineage>
        <taxon>Bacteria</taxon>
        <taxon>Pseudomonadati</taxon>
        <taxon>Pseudomonadota</taxon>
        <taxon>Alphaproteobacteria</taxon>
        <taxon>Hyphomicrobiales</taxon>
        <taxon>Boseaceae</taxon>
        <taxon>Bosea</taxon>
    </lineage>
</organism>
<reference evidence="2" key="1">
    <citation type="submission" date="2016-10" db="EMBL/GenBank/DDBJ databases">
        <authorList>
            <person name="Varghese N."/>
            <person name="Submissions S."/>
        </authorList>
    </citation>
    <scope>NUCLEOTIDE SEQUENCE [LARGE SCALE GENOMIC DNA]</scope>
    <source>
        <strain evidence="2">LMG 26383,CCUG 61248,R- 45681</strain>
    </source>
</reference>
<dbReference type="PANTHER" id="PTHR10151">
    <property type="entry name" value="ECTONUCLEOTIDE PYROPHOSPHATASE/PHOSPHODIESTERASE"/>
    <property type="match status" value="1"/>
</dbReference>
<accession>A0A1H7YA74</accession>
<dbReference type="AlphaFoldDB" id="A0A1H7YA74"/>
<dbReference type="PANTHER" id="PTHR10151:SF120">
    <property type="entry name" value="BIS(5'-ADENOSYL)-TRIPHOSPHATASE"/>
    <property type="match status" value="1"/>
</dbReference>
<dbReference type="SUPFAM" id="SSF53649">
    <property type="entry name" value="Alkaline phosphatase-like"/>
    <property type="match status" value="1"/>
</dbReference>
<protein>
    <submittedName>
        <fullName evidence="1">Predicted pyrophosphatase or phosphodiesterase, AlkP superfamily</fullName>
    </submittedName>
</protein>
<dbReference type="InterPro" id="IPR017850">
    <property type="entry name" value="Alkaline_phosphatase_core_sf"/>
</dbReference>
<dbReference type="GO" id="GO:0016787">
    <property type="term" value="F:hydrolase activity"/>
    <property type="evidence" value="ECO:0007669"/>
    <property type="project" value="UniProtKB-ARBA"/>
</dbReference>
<dbReference type="EMBL" id="FOAN01000011">
    <property type="protein sequence ID" value="SEM42744.1"/>
    <property type="molecule type" value="Genomic_DNA"/>
</dbReference>
<dbReference type="InterPro" id="IPR002591">
    <property type="entry name" value="Phosphodiest/P_Trfase"/>
</dbReference>
<dbReference type="Gene3D" id="3.40.720.10">
    <property type="entry name" value="Alkaline Phosphatase, subunit A"/>
    <property type="match status" value="2"/>
</dbReference>
<sequence>MAQNLADHDRSPATRVIVAVFDGLRPDFVTPELTPNILRLAARGTWFRRARSVFPSVTRVATSAIATGAPPAVHGIVGNAFYLEGAIPERIFDTSDIGMLRRAEAHHGGRLIAVDTFGDVLARAGKRLAVVHTGSAGSAHFINPRARANGHWTFTMLGTEATQTPEAVEDVIARLGPLPERQLPRLDELAYGGRVMVEHVLPVLKPDVALIWFNEPDTTFHYRGLGSQEAKAGLQQADRAFGTILDWVEAQPDGERIAVIAASDHGQISTGSVEPLFEAARQAGFDVSNAKAVDGAAFLATGGISGEIRLRGNDRSQIERIAAWLMEQPTIGHVFSRGSGEEGDIAGTLSLDLIGAGYAGRQPDLMFILKSSLQADRYGLPGLGAMTPGDVPLGGGMHGGINPHELNTVLIVGTGTGEVGSVSQEPAGIIDIGPTVLGLSGLAKAPSMVGRDLSRPAREEARIRRVATGRGAFTQQVEFAEQDGRRFILGGH</sequence>
<evidence type="ECO:0000313" key="2">
    <source>
        <dbReference type="Proteomes" id="UP000199664"/>
    </source>
</evidence>
<evidence type="ECO:0000313" key="1">
    <source>
        <dbReference type="EMBL" id="SEM42744.1"/>
    </source>
</evidence>
<dbReference type="STRING" id="1036779.SAMN04515666_11198"/>
<dbReference type="Proteomes" id="UP000199664">
    <property type="component" value="Unassembled WGS sequence"/>
</dbReference>
<name>A0A1H7YA74_9HYPH</name>
<gene>
    <name evidence="1" type="ORF">SAMN04515666_11198</name>
</gene>
<dbReference type="Pfam" id="PF01663">
    <property type="entry name" value="Phosphodiest"/>
    <property type="match status" value="1"/>
</dbReference>
<keyword evidence="2" id="KW-1185">Reference proteome</keyword>
<dbReference type="RefSeq" id="WP_167561754.1">
    <property type="nucleotide sequence ID" value="NZ_FOAN01000011.1"/>
</dbReference>
<proteinExistence type="predicted"/>